<evidence type="ECO:0000313" key="4">
    <source>
        <dbReference type="Proteomes" id="UP000515121"/>
    </source>
</evidence>
<evidence type="ECO:0000259" key="3">
    <source>
        <dbReference type="PROSITE" id="PS50848"/>
    </source>
</evidence>
<accession>A0A6P5WF48</accession>
<reference evidence="5" key="1">
    <citation type="submission" date="2025-08" db="UniProtKB">
        <authorList>
            <consortium name="RefSeq"/>
        </authorList>
    </citation>
    <scope>IDENTIFICATION</scope>
    <source>
        <tissue evidence="5">Fruit stalk</tissue>
    </source>
</reference>
<dbReference type="AlphaFoldDB" id="A0A6P5WF48"/>
<dbReference type="GO" id="GO:0008289">
    <property type="term" value="F:lipid binding"/>
    <property type="evidence" value="ECO:0007669"/>
    <property type="project" value="InterPro"/>
</dbReference>
<dbReference type="Gene3D" id="3.30.530.20">
    <property type="match status" value="1"/>
</dbReference>
<proteinExistence type="predicted"/>
<feature type="compositionally biased region" description="Low complexity" evidence="1">
    <location>
        <begin position="56"/>
        <end position="75"/>
    </location>
</feature>
<evidence type="ECO:0000313" key="5">
    <source>
        <dbReference type="RefSeq" id="XP_022714643.1"/>
    </source>
</evidence>
<dbReference type="Pfam" id="PF01852">
    <property type="entry name" value="START"/>
    <property type="match status" value="1"/>
</dbReference>
<dbReference type="FunFam" id="3.30.530.20:FF:000027">
    <property type="entry name" value="StAR-related lipid transfer protein 7, mitochondrial"/>
    <property type="match status" value="1"/>
</dbReference>
<keyword evidence="2" id="KW-0812">Transmembrane</keyword>
<evidence type="ECO:0000256" key="1">
    <source>
        <dbReference type="SAM" id="MobiDB-lite"/>
    </source>
</evidence>
<dbReference type="InterPro" id="IPR023393">
    <property type="entry name" value="START-like_dom_sf"/>
</dbReference>
<keyword evidence="2" id="KW-1133">Transmembrane helix</keyword>
<dbReference type="PANTHER" id="PTHR19308">
    <property type="entry name" value="PHOSPHATIDYLCHOLINE TRANSFER PROTEIN"/>
    <property type="match status" value="1"/>
</dbReference>
<name>A0A6P5WF48_DURZI</name>
<dbReference type="CDD" id="cd08870">
    <property type="entry name" value="START_STARD2_7-like"/>
    <property type="match status" value="1"/>
</dbReference>
<evidence type="ECO:0000256" key="2">
    <source>
        <dbReference type="SAM" id="Phobius"/>
    </source>
</evidence>
<protein>
    <submittedName>
        <fullName evidence="5">Uncharacterized protein LOC111274340</fullName>
    </submittedName>
</protein>
<dbReference type="SUPFAM" id="SSF55961">
    <property type="entry name" value="Bet v1-like"/>
    <property type="match status" value="1"/>
</dbReference>
<dbReference type="RefSeq" id="XP_022714643.1">
    <property type="nucleotide sequence ID" value="XM_022858908.1"/>
</dbReference>
<dbReference type="GO" id="GO:0005737">
    <property type="term" value="C:cytoplasm"/>
    <property type="evidence" value="ECO:0007669"/>
    <property type="project" value="UniProtKB-ARBA"/>
</dbReference>
<dbReference type="OrthoDB" id="5403181at2759"/>
<dbReference type="GeneID" id="111274340"/>
<dbReference type="InterPro" id="IPR051213">
    <property type="entry name" value="START_lipid_transfer"/>
</dbReference>
<keyword evidence="2" id="KW-0472">Membrane</keyword>
<organism evidence="4 5">
    <name type="scientific">Durio zibethinus</name>
    <name type="common">Durian</name>
    <dbReference type="NCBI Taxonomy" id="66656"/>
    <lineage>
        <taxon>Eukaryota</taxon>
        <taxon>Viridiplantae</taxon>
        <taxon>Streptophyta</taxon>
        <taxon>Embryophyta</taxon>
        <taxon>Tracheophyta</taxon>
        <taxon>Spermatophyta</taxon>
        <taxon>Magnoliopsida</taxon>
        <taxon>eudicotyledons</taxon>
        <taxon>Gunneridae</taxon>
        <taxon>Pentapetalae</taxon>
        <taxon>rosids</taxon>
        <taxon>malvids</taxon>
        <taxon>Malvales</taxon>
        <taxon>Malvaceae</taxon>
        <taxon>Helicteroideae</taxon>
        <taxon>Durio</taxon>
    </lineage>
</organism>
<dbReference type="PROSITE" id="PS50848">
    <property type="entry name" value="START"/>
    <property type="match status" value="1"/>
</dbReference>
<dbReference type="Proteomes" id="UP000515121">
    <property type="component" value="Unplaced"/>
</dbReference>
<dbReference type="KEGG" id="dzi:111274340"/>
<dbReference type="InterPro" id="IPR002913">
    <property type="entry name" value="START_lipid-bd_dom"/>
</dbReference>
<sequence>MKTWIWEFGGEWENEKMASVCSLEFWRCRPTFIALIIIFILLFHLSKKFSSKFLPISTSSSSSSSPSSSLSDSQSRIPEIVSDSDLKFLIDNLDEKLNEDERWENVIDKKNNFLSYNTKCCRPKDRTLKYLSTTVFESCSPELLRDFYMDNGYRKRWDKTILDHVQLQMDTTKGIEIGRTIKKFPLLTPREYILAWRLWEGKDRTFYCVIKECEHPSAPRQKKYVRVVYFRSGWRIRKVPGRDASEIRMFHQEDAGLNVEMAKLAFAKGIWSYVCKMDNALRQYSVISHPLTSPTVYAATLIHQDSPELDTVSAITSPAVSASVVIREPVNGEAREKKLSRRPSKMFIAKSLLLLGGVICLSRGHSFLGAKVTMAYILTKLRKSGDSSS</sequence>
<keyword evidence="4" id="KW-1185">Reference proteome</keyword>
<feature type="transmembrane region" description="Helical" evidence="2">
    <location>
        <begin position="29"/>
        <end position="46"/>
    </location>
</feature>
<feature type="region of interest" description="Disordered" evidence="1">
    <location>
        <begin position="56"/>
        <end position="76"/>
    </location>
</feature>
<dbReference type="PANTHER" id="PTHR19308:SF13">
    <property type="entry name" value="OS02G0468400 PROTEIN"/>
    <property type="match status" value="1"/>
</dbReference>
<feature type="domain" description="START" evidence="3">
    <location>
        <begin position="99"/>
        <end position="286"/>
    </location>
</feature>
<gene>
    <name evidence="5" type="primary">LOC111274340</name>
</gene>